<dbReference type="PANTHER" id="PTHR32282">
    <property type="entry name" value="BINDING PROTEIN TRANSPEPTIDASE, PUTATIVE-RELATED"/>
    <property type="match status" value="1"/>
</dbReference>
<dbReference type="EMBL" id="LCHK01000002">
    <property type="protein sequence ID" value="KKT33448.1"/>
    <property type="molecule type" value="Genomic_DNA"/>
</dbReference>
<sequence length="425" mass="48090">MIKAVKRVLILTGRPVYFVLSQAALGLALLSHAISQWDKKRKKTKVIYRSFNFPKLKFPRLTLPKFEFPSVGPTFKLKELRFTLLELKVLSRIKKTAGRLSKKIRARKFKPTLRLVLPVCLLLFLMIAFYFYILRGLPSPKELDAREPEVSTKIYDRNGNLLYKIYKDQNRSIVPLTQIPIHVRLATLAAEDAEFYSHPGFSIRGIFRAVVQDLQTDSIQGGSTITQQLVKNTLLTPEKTITRKIKELILSIEVEANYTKDQILEMYLNEVSYGGTAYGIQEASESYFGKDVGSLDLAEAALLAGLPRSPTTYSPFGPNPTLAMERQKEVLHLMQVNKYITVDQEVAAANERLTFKPNKTEIRAPHFVMYIRQLLVNKYGEDMVEKGGLEVTTSLDLPIQVMAEQVVQSEVEKLRGLHVGNGSAV</sequence>
<dbReference type="InterPro" id="IPR001264">
    <property type="entry name" value="Glyco_trans_51"/>
</dbReference>
<evidence type="ECO:0000256" key="17">
    <source>
        <dbReference type="SAM" id="Phobius"/>
    </source>
</evidence>
<keyword evidence="4" id="KW-1003">Cell membrane</keyword>
<evidence type="ECO:0000256" key="5">
    <source>
        <dbReference type="ARBA" id="ARBA00022645"/>
    </source>
</evidence>
<feature type="transmembrane region" description="Helical" evidence="17">
    <location>
        <begin position="112"/>
        <end position="133"/>
    </location>
</feature>
<dbReference type="Gene3D" id="3.40.710.10">
    <property type="entry name" value="DD-peptidase/beta-lactamase superfamily"/>
    <property type="match status" value="1"/>
</dbReference>
<comment type="similarity">
    <text evidence="3">In the N-terminal section; belongs to the glycosyltransferase 51 family.</text>
</comment>
<proteinExistence type="inferred from homology"/>
<dbReference type="GO" id="GO:0030288">
    <property type="term" value="C:outer membrane-bounded periplasmic space"/>
    <property type="evidence" value="ECO:0007669"/>
    <property type="project" value="TreeGrafter"/>
</dbReference>
<dbReference type="FunFam" id="1.10.3810.10:FF:000001">
    <property type="entry name" value="Penicillin-binding protein 1A"/>
    <property type="match status" value="1"/>
</dbReference>
<evidence type="ECO:0000256" key="14">
    <source>
        <dbReference type="ARBA" id="ARBA00023316"/>
    </source>
</evidence>
<keyword evidence="17" id="KW-1133">Transmembrane helix</keyword>
<evidence type="ECO:0000256" key="11">
    <source>
        <dbReference type="ARBA" id="ARBA00022984"/>
    </source>
</evidence>
<dbReference type="InterPro" id="IPR012338">
    <property type="entry name" value="Beta-lactam/transpept-like"/>
</dbReference>
<reference evidence="19 20" key="1">
    <citation type="journal article" date="2015" name="Nature">
        <title>rRNA introns, odd ribosomes, and small enigmatic genomes across a large radiation of phyla.</title>
        <authorList>
            <person name="Brown C.T."/>
            <person name="Hug L.A."/>
            <person name="Thomas B.C."/>
            <person name="Sharon I."/>
            <person name="Castelle C.J."/>
            <person name="Singh A."/>
            <person name="Wilkins M.J."/>
            <person name="Williams K.H."/>
            <person name="Banfield J.F."/>
        </authorList>
    </citation>
    <scope>NUCLEOTIDE SEQUENCE [LARGE SCALE GENOMIC DNA]</scope>
</reference>
<keyword evidence="9" id="KW-0378">Hydrolase</keyword>
<feature type="domain" description="Glycosyl transferase family 51" evidence="18">
    <location>
        <begin position="159"/>
        <end position="335"/>
    </location>
</feature>
<evidence type="ECO:0000256" key="15">
    <source>
        <dbReference type="ARBA" id="ARBA00034000"/>
    </source>
</evidence>
<evidence type="ECO:0000256" key="6">
    <source>
        <dbReference type="ARBA" id="ARBA00022670"/>
    </source>
</evidence>
<keyword evidence="8" id="KW-0808">Transferase</keyword>
<comment type="subcellular location">
    <subcellularLocation>
        <location evidence="1">Cell membrane</location>
    </subcellularLocation>
</comment>
<feature type="transmembrane region" description="Helical" evidence="17">
    <location>
        <begin position="16"/>
        <end position="35"/>
    </location>
</feature>
<keyword evidence="17" id="KW-0812">Transmembrane</keyword>
<dbReference type="GO" id="GO:0071555">
    <property type="term" value="P:cell wall organization"/>
    <property type="evidence" value="ECO:0007669"/>
    <property type="project" value="UniProtKB-KW"/>
</dbReference>
<dbReference type="AlphaFoldDB" id="A0A837IGR2"/>
<evidence type="ECO:0000259" key="18">
    <source>
        <dbReference type="Pfam" id="PF00912"/>
    </source>
</evidence>
<dbReference type="GO" id="GO:0006508">
    <property type="term" value="P:proteolysis"/>
    <property type="evidence" value="ECO:0007669"/>
    <property type="project" value="UniProtKB-KW"/>
</dbReference>
<dbReference type="InterPro" id="IPR036950">
    <property type="entry name" value="PBP_transglycosylase"/>
</dbReference>
<keyword evidence="6" id="KW-0645">Protease</keyword>
<protein>
    <recommendedName>
        <fullName evidence="18">Glycosyl transferase family 51 domain-containing protein</fullName>
    </recommendedName>
</protein>
<evidence type="ECO:0000256" key="10">
    <source>
        <dbReference type="ARBA" id="ARBA00022960"/>
    </source>
</evidence>
<dbReference type="GO" id="GO:0009002">
    <property type="term" value="F:serine-type D-Ala-D-Ala carboxypeptidase activity"/>
    <property type="evidence" value="ECO:0007669"/>
    <property type="project" value="UniProtKB-EC"/>
</dbReference>
<comment type="caution">
    <text evidence="19">The sequence shown here is derived from an EMBL/GenBank/DDBJ whole genome shotgun (WGS) entry which is preliminary data.</text>
</comment>
<keyword evidence="7" id="KW-0328">Glycosyltransferase</keyword>
<feature type="non-terminal residue" evidence="19">
    <location>
        <position position="425"/>
    </location>
</feature>
<evidence type="ECO:0000256" key="1">
    <source>
        <dbReference type="ARBA" id="ARBA00004236"/>
    </source>
</evidence>
<dbReference type="Pfam" id="PF00912">
    <property type="entry name" value="Transgly"/>
    <property type="match status" value="1"/>
</dbReference>
<dbReference type="GO" id="GO:0009252">
    <property type="term" value="P:peptidoglycan biosynthetic process"/>
    <property type="evidence" value="ECO:0007669"/>
    <property type="project" value="UniProtKB-KW"/>
</dbReference>
<gene>
    <name evidence="19" type="ORF">UW20_C0002G0039</name>
</gene>
<dbReference type="GO" id="GO:0005886">
    <property type="term" value="C:plasma membrane"/>
    <property type="evidence" value="ECO:0007669"/>
    <property type="project" value="UniProtKB-SubCell"/>
</dbReference>
<accession>A0A837IGR2</accession>
<evidence type="ECO:0000256" key="9">
    <source>
        <dbReference type="ARBA" id="ARBA00022801"/>
    </source>
</evidence>
<keyword evidence="13" id="KW-0511">Multifunctional enzyme</keyword>
<keyword evidence="12 17" id="KW-0472">Membrane</keyword>
<evidence type="ECO:0000256" key="4">
    <source>
        <dbReference type="ARBA" id="ARBA00022475"/>
    </source>
</evidence>
<dbReference type="Proteomes" id="UP000034012">
    <property type="component" value="Unassembled WGS sequence"/>
</dbReference>
<dbReference type="InterPro" id="IPR023346">
    <property type="entry name" value="Lysozyme-like_dom_sf"/>
</dbReference>
<comment type="similarity">
    <text evidence="2">In the C-terminal section; belongs to the transpeptidase family.</text>
</comment>
<evidence type="ECO:0000256" key="8">
    <source>
        <dbReference type="ARBA" id="ARBA00022679"/>
    </source>
</evidence>
<dbReference type="Gene3D" id="1.10.3810.10">
    <property type="entry name" value="Biosynthetic peptidoglycan transglycosylase-like"/>
    <property type="match status" value="1"/>
</dbReference>
<dbReference type="GO" id="GO:0008360">
    <property type="term" value="P:regulation of cell shape"/>
    <property type="evidence" value="ECO:0007669"/>
    <property type="project" value="UniProtKB-KW"/>
</dbReference>
<evidence type="ECO:0000256" key="2">
    <source>
        <dbReference type="ARBA" id="ARBA00007090"/>
    </source>
</evidence>
<comment type="catalytic activity">
    <reaction evidence="15">
        <text>Preferential cleavage: (Ac)2-L-Lys-D-Ala-|-D-Ala. Also transpeptidation of peptidyl-alanyl moieties that are N-acyl substituents of D-alanine.</text>
        <dbReference type="EC" id="3.4.16.4"/>
    </reaction>
</comment>
<evidence type="ECO:0000256" key="7">
    <source>
        <dbReference type="ARBA" id="ARBA00022676"/>
    </source>
</evidence>
<dbReference type="SUPFAM" id="SSF56601">
    <property type="entry name" value="beta-lactamase/transpeptidase-like"/>
    <property type="match status" value="1"/>
</dbReference>
<organism evidence="19 20">
    <name type="scientific">Candidatus Woesebacteria bacterium GW2011_GWB1_44_11</name>
    <dbReference type="NCBI Taxonomy" id="1618579"/>
    <lineage>
        <taxon>Bacteria</taxon>
        <taxon>Candidatus Woeseibacteriota</taxon>
    </lineage>
</organism>
<evidence type="ECO:0000313" key="19">
    <source>
        <dbReference type="EMBL" id="KKT33448.1"/>
    </source>
</evidence>
<dbReference type="SUPFAM" id="SSF53955">
    <property type="entry name" value="Lysozyme-like"/>
    <property type="match status" value="1"/>
</dbReference>
<dbReference type="GO" id="GO:0008955">
    <property type="term" value="F:peptidoglycan glycosyltransferase activity"/>
    <property type="evidence" value="ECO:0007669"/>
    <property type="project" value="UniProtKB-EC"/>
</dbReference>
<keyword evidence="5" id="KW-0121">Carboxypeptidase</keyword>
<evidence type="ECO:0000313" key="20">
    <source>
        <dbReference type="Proteomes" id="UP000034012"/>
    </source>
</evidence>
<evidence type="ECO:0000256" key="16">
    <source>
        <dbReference type="ARBA" id="ARBA00049902"/>
    </source>
</evidence>
<dbReference type="InterPro" id="IPR050396">
    <property type="entry name" value="Glycosyltr_51/Transpeptidase"/>
</dbReference>
<comment type="catalytic activity">
    <reaction evidence="16">
        <text>[GlcNAc-(1-&gt;4)-Mur2Ac(oyl-L-Ala-gamma-D-Glu-L-Lys-D-Ala-D-Ala)](n)-di-trans,octa-cis-undecaprenyl diphosphate + beta-D-GlcNAc-(1-&gt;4)-Mur2Ac(oyl-L-Ala-gamma-D-Glu-L-Lys-D-Ala-D-Ala)-di-trans,octa-cis-undecaprenyl diphosphate = [GlcNAc-(1-&gt;4)-Mur2Ac(oyl-L-Ala-gamma-D-Glu-L-Lys-D-Ala-D-Ala)](n+1)-di-trans,octa-cis-undecaprenyl diphosphate + di-trans,octa-cis-undecaprenyl diphosphate + H(+)</text>
        <dbReference type="Rhea" id="RHEA:23708"/>
        <dbReference type="Rhea" id="RHEA-COMP:9602"/>
        <dbReference type="Rhea" id="RHEA-COMP:9603"/>
        <dbReference type="ChEBI" id="CHEBI:15378"/>
        <dbReference type="ChEBI" id="CHEBI:58405"/>
        <dbReference type="ChEBI" id="CHEBI:60033"/>
        <dbReference type="ChEBI" id="CHEBI:78435"/>
        <dbReference type="EC" id="2.4.99.28"/>
    </reaction>
</comment>
<keyword evidence="14" id="KW-0961">Cell wall biogenesis/degradation</keyword>
<evidence type="ECO:0000256" key="12">
    <source>
        <dbReference type="ARBA" id="ARBA00023136"/>
    </source>
</evidence>
<name>A0A837IGR2_9BACT</name>
<keyword evidence="11" id="KW-0573">Peptidoglycan synthesis</keyword>
<dbReference type="PANTHER" id="PTHR32282:SF11">
    <property type="entry name" value="PENICILLIN-BINDING PROTEIN 1B"/>
    <property type="match status" value="1"/>
</dbReference>
<keyword evidence="10" id="KW-0133">Cell shape</keyword>
<evidence type="ECO:0000256" key="3">
    <source>
        <dbReference type="ARBA" id="ARBA00007739"/>
    </source>
</evidence>
<evidence type="ECO:0000256" key="13">
    <source>
        <dbReference type="ARBA" id="ARBA00023268"/>
    </source>
</evidence>